<feature type="region of interest" description="Disordered" evidence="1">
    <location>
        <begin position="779"/>
        <end position="819"/>
    </location>
</feature>
<feature type="compositionally biased region" description="Basic and acidic residues" evidence="1">
    <location>
        <begin position="779"/>
        <end position="794"/>
    </location>
</feature>
<dbReference type="SUPFAM" id="SSF47473">
    <property type="entry name" value="EF-hand"/>
    <property type="match status" value="1"/>
</dbReference>
<organism evidence="3 4">
    <name type="scientific">Besnoitia besnoiti</name>
    <name type="common">Apicomplexan protozoan</name>
    <dbReference type="NCBI Taxonomy" id="94643"/>
    <lineage>
        <taxon>Eukaryota</taxon>
        <taxon>Sar</taxon>
        <taxon>Alveolata</taxon>
        <taxon>Apicomplexa</taxon>
        <taxon>Conoidasida</taxon>
        <taxon>Coccidia</taxon>
        <taxon>Eucoccidiorida</taxon>
        <taxon>Eimeriorina</taxon>
        <taxon>Sarcocystidae</taxon>
        <taxon>Besnoitia</taxon>
    </lineage>
</organism>
<proteinExistence type="predicted"/>
<dbReference type="GO" id="GO:0005509">
    <property type="term" value="F:calcium ion binding"/>
    <property type="evidence" value="ECO:0007669"/>
    <property type="project" value="InterPro"/>
</dbReference>
<feature type="compositionally biased region" description="Polar residues" evidence="1">
    <location>
        <begin position="463"/>
        <end position="483"/>
    </location>
</feature>
<evidence type="ECO:0000313" key="3">
    <source>
        <dbReference type="EMBL" id="PFH38149.1"/>
    </source>
</evidence>
<comment type="caution">
    <text evidence="3">The sequence shown here is derived from an EMBL/GenBank/DDBJ whole genome shotgun (WGS) entry which is preliminary data.</text>
</comment>
<accession>A0A2A9MJQ9</accession>
<dbReference type="Proteomes" id="UP000224006">
    <property type="component" value="Chromosome I"/>
</dbReference>
<dbReference type="OrthoDB" id="331054at2759"/>
<dbReference type="RefSeq" id="XP_029222158.1">
    <property type="nucleotide sequence ID" value="XM_029359245.1"/>
</dbReference>
<feature type="region of interest" description="Disordered" evidence="1">
    <location>
        <begin position="93"/>
        <end position="130"/>
    </location>
</feature>
<dbReference type="Gene3D" id="1.10.238.10">
    <property type="entry name" value="EF-hand"/>
    <property type="match status" value="1"/>
</dbReference>
<feature type="domain" description="EF-hand" evidence="2">
    <location>
        <begin position="677"/>
        <end position="712"/>
    </location>
</feature>
<name>A0A2A9MJQ9_BESBE</name>
<keyword evidence="4" id="KW-1185">Reference proteome</keyword>
<dbReference type="InterPro" id="IPR011992">
    <property type="entry name" value="EF-hand-dom_pair"/>
</dbReference>
<feature type="region of interest" description="Disordered" evidence="1">
    <location>
        <begin position="341"/>
        <end position="373"/>
    </location>
</feature>
<evidence type="ECO:0000256" key="1">
    <source>
        <dbReference type="SAM" id="MobiDB-lite"/>
    </source>
</evidence>
<dbReference type="VEuPathDB" id="ToxoDB:BESB_004900"/>
<gene>
    <name evidence="3" type="ORF">BESB_004900</name>
</gene>
<protein>
    <recommendedName>
        <fullName evidence="2">EF-hand domain-containing protein</fullName>
    </recommendedName>
</protein>
<dbReference type="PROSITE" id="PS50222">
    <property type="entry name" value="EF_HAND_2"/>
    <property type="match status" value="1"/>
</dbReference>
<dbReference type="InterPro" id="IPR002048">
    <property type="entry name" value="EF_hand_dom"/>
</dbReference>
<dbReference type="EMBL" id="NWUJ01000001">
    <property type="protein sequence ID" value="PFH38149.1"/>
    <property type="molecule type" value="Genomic_DNA"/>
</dbReference>
<dbReference type="AlphaFoldDB" id="A0A2A9MJQ9"/>
<sequence length="836" mass="89696">MGNGGSSQAPVWVAPTTITASTSPLSVLRRLSTTSAVNCIGRYRSQSQTIHIFDAGSLEDLCDDLASECKQFADPEVRRHLVGLFVDRRDRRSHVSGHDSGTGSRASLVPLASPQSDKYGADDKPAEDSDEPPLIKVDALAILSSVLLLSDGPLLEKLEHCVRLLCWTQELEVEPASVFLLLAAAARGVALLTQETPPSVVLIGELLSRLERNVTVTTAAAKFAFEANETDPQGGGPNSAPAFSIRQTATSTAASSLPPAFFAGLPSAVFEMLLKLRGQVWSGDSVWEALAADAAVQAYHDRVTQVFFSEQIEERFATLSNDFTQMLRRICNPEACRAEQHASASAAQQPRHSVARSSRLSKLSGAPGGGPSHDLTPLSWKQVNLLLSCCGSKAVNALLLDEMQFEASVACHEAGVSWKKWVDEPVHETFGEDDVGAEMLGPKPNSADPPPGAPGAATSKTPSKGTAPTQVGETRASATTGAAGNTRKSRSQRASAEASQDEPHTAPAAPVSVQKRASIDPVGVAAGASTAPGGSGEAGETPAEGSGGGERVTFAKPAWKFVASSGSCVWSDDLQLFITPLLAFSALDCHGEGVISSRHVDMLLGFLKQLDPVHGGFYSRLEKVLAADTRALFSIPSDAPDPFIQLKAELSPGKQQIRLLKFAVIMAVCAAIQDRRQHETSLSNRFRRFDVDKSGFILAGDMQLLLTEMIRQATDIDDASKAIEQALQNVVEKYMTLLVGPAEERVDYARFLSAYDKVRKTTLKMRAEIMELAALFEPEPARRESRPRQSELKVRHSSSSNRIRQSLLRKNSRVNKGSSKSTIITDEGIRNLFGKK</sequence>
<reference evidence="3 4" key="1">
    <citation type="submission" date="2017-09" db="EMBL/GenBank/DDBJ databases">
        <title>Genome sequencing of Besnoitia besnoiti strain Bb-Ger1.</title>
        <authorList>
            <person name="Schares G."/>
            <person name="Venepally P."/>
            <person name="Lorenzi H.A."/>
        </authorList>
    </citation>
    <scope>NUCLEOTIDE SEQUENCE [LARGE SCALE GENOMIC DNA]</scope>
    <source>
        <strain evidence="3 4">Bb-Ger1</strain>
    </source>
</reference>
<evidence type="ECO:0000313" key="4">
    <source>
        <dbReference type="Proteomes" id="UP000224006"/>
    </source>
</evidence>
<evidence type="ECO:0000259" key="2">
    <source>
        <dbReference type="PROSITE" id="PS50222"/>
    </source>
</evidence>
<dbReference type="GeneID" id="40305553"/>
<dbReference type="KEGG" id="bbes:BESB_004900"/>
<feature type="compositionally biased region" description="Low complexity" evidence="1">
    <location>
        <begin position="341"/>
        <end position="352"/>
    </location>
</feature>
<feature type="compositionally biased region" description="Low complexity" evidence="1">
    <location>
        <begin position="521"/>
        <end position="544"/>
    </location>
</feature>
<feature type="region of interest" description="Disordered" evidence="1">
    <location>
        <begin position="434"/>
        <end position="549"/>
    </location>
</feature>